<name>F4L146_HALH1</name>
<dbReference type="Proteomes" id="UP000008461">
    <property type="component" value="Chromosome"/>
</dbReference>
<dbReference type="RefSeq" id="WP_013766172.1">
    <property type="nucleotide sequence ID" value="NC_015510.1"/>
</dbReference>
<accession>F4L146</accession>
<reference key="2">
    <citation type="submission" date="2011-04" db="EMBL/GenBank/DDBJ databases">
        <title>Complete sequence of chromosome of Haliscomenobacter hydrossis DSM 1100.</title>
        <authorList>
            <consortium name="US DOE Joint Genome Institute (JGI-PGF)"/>
            <person name="Lucas S."/>
            <person name="Han J."/>
            <person name="Lapidus A."/>
            <person name="Bruce D."/>
            <person name="Goodwin L."/>
            <person name="Pitluck S."/>
            <person name="Peters L."/>
            <person name="Kyrpides N."/>
            <person name="Mavromatis K."/>
            <person name="Ivanova N."/>
            <person name="Ovchinnikova G."/>
            <person name="Pagani I."/>
            <person name="Daligault H."/>
            <person name="Detter J.C."/>
            <person name="Han C."/>
            <person name="Land M."/>
            <person name="Hauser L."/>
            <person name="Markowitz V."/>
            <person name="Cheng J.-F."/>
            <person name="Hugenholtz P."/>
            <person name="Woyke T."/>
            <person name="Wu D."/>
            <person name="Verbarg S."/>
            <person name="Frueling A."/>
            <person name="Brambilla E."/>
            <person name="Klenk H.-P."/>
            <person name="Eisen J.A."/>
        </authorList>
    </citation>
    <scope>NUCLEOTIDE SEQUENCE</scope>
    <source>
        <strain>DSM 1100</strain>
    </source>
</reference>
<protein>
    <submittedName>
        <fullName evidence="1">Uncharacterized protein</fullName>
    </submittedName>
</protein>
<gene>
    <name evidence="1" type="ordered locus">Halhy_3781</name>
</gene>
<dbReference type="AlphaFoldDB" id="F4L146"/>
<dbReference type="KEGG" id="hhy:Halhy_3781"/>
<evidence type="ECO:0000313" key="2">
    <source>
        <dbReference type="Proteomes" id="UP000008461"/>
    </source>
</evidence>
<proteinExistence type="predicted"/>
<dbReference type="EMBL" id="CP002691">
    <property type="protein sequence ID" value="AEE51633.1"/>
    <property type="molecule type" value="Genomic_DNA"/>
</dbReference>
<sequence length="160" mass="17399">MPKLLMCLLSVVLLGNKSCNSGALGDFVNLLKTSDKVELFVVEAFPTAAQEQTLDATYVADYKVSEFIPTDPAEATALTFAAVDVKNFDLINVKNCPFMAKYALRFSKGKDRVTMVISPTACGKARMIFASGAKERNVELTPENSLEAAIQKIVSKQVIK</sequence>
<dbReference type="STRING" id="760192.Halhy_3781"/>
<organism evidence="1 2">
    <name type="scientific">Haliscomenobacter hydrossis (strain ATCC 27775 / DSM 1100 / LMG 10767 / O)</name>
    <dbReference type="NCBI Taxonomy" id="760192"/>
    <lineage>
        <taxon>Bacteria</taxon>
        <taxon>Pseudomonadati</taxon>
        <taxon>Bacteroidota</taxon>
        <taxon>Saprospiria</taxon>
        <taxon>Saprospirales</taxon>
        <taxon>Haliscomenobacteraceae</taxon>
        <taxon>Haliscomenobacter</taxon>
    </lineage>
</organism>
<reference evidence="1 2" key="1">
    <citation type="journal article" date="2011" name="Stand. Genomic Sci.">
        <title>Complete genome sequence of Haliscomenobacter hydrossis type strain (O).</title>
        <authorList>
            <consortium name="US DOE Joint Genome Institute (JGI-PGF)"/>
            <person name="Daligault H."/>
            <person name="Lapidus A."/>
            <person name="Zeytun A."/>
            <person name="Nolan M."/>
            <person name="Lucas S."/>
            <person name="Del Rio T.G."/>
            <person name="Tice H."/>
            <person name="Cheng J.F."/>
            <person name="Tapia R."/>
            <person name="Han C."/>
            <person name="Goodwin L."/>
            <person name="Pitluck S."/>
            <person name="Liolios K."/>
            <person name="Pagani I."/>
            <person name="Ivanova N."/>
            <person name="Huntemann M."/>
            <person name="Mavromatis K."/>
            <person name="Mikhailova N."/>
            <person name="Pati A."/>
            <person name="Chen A."/>
            <person name="Palaniappan K."/>
            <person name="Land M."/>
            <person name="Hauser L."/>
            <person name="Brambilla E.M."/>
            <person name="Rohde M."/>
            <person name="Verbarg S."/>
            <person name="Goker M."/>
            <person name="Bristow J."/>
            <person name="Eisen J.A."/>
            <person name="Markowitz V."/>
            <person name="Hugenholtz P."/>
            <person name="Kyrpides N.C."/>
            <person name="Klenk H.P."/>
            <person name="Woyke T."/>
        </authorList>
    </citation>
    <scope>NUCLEOTIDE SEQUENCE [LARGE SCALE GENOMIC DNA]</scope>
    <source>
        <strain evidence="2">ATCC 27775 / DSM 1100 / LMG 10767 / O</strain>
    </source>
</reference>
<keyword evidence="2" id="KW-1185">Reference proteome</keyword>
<dbReference type="HOGENOM" id="CLU_1649756_0_0_10"/>
<dbReference type="eggNOG" id="ENOG502ZNNU">
    <property type="taxonomic scope" value="Bacteria"/>
</dbReference>
<evidence type="ECO:0000313" key="1">
    <source>
        <dbReference type="EMBL" id="AEE51633.1"/>
    </source>
</evidence>